<name>A0A8H6FKU9_9LECA</name>
<feature type="region of interest" description="Disordered" evidence="1">
    <location>
        <begin position="30"/>
        <end position="206"/>
    </location>
</feature>
<proteinExistence type="predicted"/>
<feature type="compositionally biased region" description="Acidic residues" evidence="1">
    <location>
        <begin position="36"/>
        <end position="163"/>
    </location>
</feature>
<keyword evidence="3" id="KW-1185">Reference proteome</keyword>
<feature type="compositionally biased region" description="Low complexity" evidence="1">
    <location>
        <begin position="185"/>
        <end position="202"/>
    </location>
</feature>
<gene>
    <name evidence="2" type="ORF">HO133_004731</name>
</gene>
<protein>
    <submittedName>
        <fullName evidence="2">Uncharacterized protein</fullName>
    </submittedName>
</protein>
<dbReference type="EMBL" id="JACCJB010000002">
    <property type="protein sequence ID" value="KAF6230389.1"/>
    <property type="molecule type" value="Genomic_DNA"/>
</dbReference>
<comment type="caution">
    <text evidence="2">The sequence shown here is derived from an EMBL/GenBank/DDBJ whole genome shotgun (WGS) entry which is preliminary data.</text>
</comment>
<dbReference type="Proteomes" id="UP000593566">
    <property type="component" value="Unassembled WGS sequence"/>
</dbReference>
<evidence type="ECO:0000313" key="3">
    <source>
        <dbReference type="Proteomes" id="UP000593566"/>
    </source>
</evidence>
<evidence type="ECO:0000313" key="2">
    <source>
        <dbReference type="EMBL" id="KAF6230389.1"/>
    </source>
</evidence>
<sequence>MIPPKGGCYNLLWAAAGDKEAIINGELVGGSVSGFGEDESLAELEDEELPEFGEESLPEFEEESLSELEEESLPELDDESLPELDDVPLPEDDDDSLPELDDDPSPDEEEESLPELDDEPLPELADELLAALDEDPPPEDDDEAPPELDDALPELADELDAALDEPSKFPNADPYDLSSNAEQSGNNCANPTTTPGPTAPKNSSPVLTGCASVWSQYPASVHWSLIFTTTLVPTESPLEGYQSLWGVMCQHWPQPLPTPETILAAPQSTVSSPRLSQPA</sequence>
<organism evidence="2 3">
    <name type="scientific">Letharia lupina</name>
    <dbReference type="NCBI Taxonomy" id="560253"/>
    <lineage>
        <taxon>Eukaryota</taxon>
        <taxon>Fungi</taxon>
        <taxon>Dikarya</taxon>
        <taxon>Ascomycota</taxon>
        <taxon>Pezizomycotina</taxon>
        <taxon>Lecanoromycetes</taxon>
        <taxon>OSLEUM clade</taxon>
        <taxon>Lecanoromycetidae</taxon>
        <taxon>Lecanorales</taxon>
        <taxon>Lecanorineae</taxon>
        <taxon>Parmeliaceae</taxon>
        <taxon>Letharia</taxon>
    </lineage>
</organism>
<dbReference type="GeneID" id="59333137"/>
<reference evidence="2 3" key="1">
    <citation type="journal article" date="2020" name="Genomics">
        <title>Complete, high-quality genomes from long-read metagenomic sequencing of two wolf lichen thalli reveals enigmatic genome architecture.</title>
        <authorList>
            <person name="McKenzie S.K."/>
            <person name="Walston R.F."/>
            <person name="Allen J.L."/>
        </authorList>
    </citation>
    <scope>NUCLEOTIDE SEQUENCE [LARGE SCALE GENOMIC DNA]</scope>
    <source>
        <strain evidence="2">WasteWater1</strain>
    </source>
</reference>
<dbReference type="RefSeq" id="XP_037157646.1">
    <property type="nucleotide sequence ID" value="XM_037295645.1"/>
</dbReference>
<evidence type="ECO:0000256" key="1">
    <source>
        <dbReference type="SAM" id="MobiDB-lite"/>
    </source>
</evidence>
<accession>A0A8H6FKU9</accession>
<dbReference type="AlphaFoldDB" id="A0A8H6FKU9"/>